<evidence type="ECO:0000313" key="3">
    <source>
        <dbReference type="Proteomes" id="UP001143509"/>
    </source>
</evidence>
<protein>
    <recommendedName>
        <fullName evidence="4">Capsule biosynthesis protein</fullName>
    </recommendedName>
</protein>
<accession>A0ABQ5T6A1</accession>
<dbReference type="Pfam" id="PF19883">
    <property type="entry name" value="DUF6356"/>
    <property type="match status" value="1"/>
</dbReference>
<dbReference type="RefSeq" id="WP_271164050.1">
    <property type="nucleotide sequence ID" value="NZ_BSFD01000002.1"/>
</dbReference>
<organism evidence="2 3">
    <name type="scientific">Brevundimonas intermedia</name>
    <dbReference type="NCBI Taxonomy" id="74315"/>
    <lineage>
        <taxon>Bacteria</taxon>
        <taxon>Pseudomonadati</taxon>
        <taxon>Pseudomonadota</taxon>
        <taxon>Alphaproteobacteria</taxon>
        <taxon>Caulobacterales</taxon>
        <taxon>Caulobacteraceae</taxon>
        <taxon>Brevundimonas</taxon>
    </lineage>
</organism>
<evidence type="ECO:0000256" key="1">
    <source>
        <dbReference type="SAM" id="Phobius"/>
    </source>
</evidence>
<keyword evidence="1" id="KW-0472">Membrane</keyword>
<evidence type="ECO:0000313" key="2">
    <source>
        <dbReference type="EMBL" id="GLK47682.1"/>
    </source>
</evidence>
<name>A0ABQ5T6A1_9CAUL</name>
<keyword evidence="3" id="KW-1185">Reference proteome</keyword>
<dbReference type="EMBL" id="BSFD01000002">
    <property type="protein sequence ID" value="GLK47682.1"/>
    <property type="molecule type" value="Genomic_DNA"/>
</dbReference>
<dbReference type="InterPro" id="IPR045936">
    <property type="entry name" value="DUF6356"/>
</dbReference>
<keyword evidence="1" id="KW-0812">Transmembrane</keyword>
<gene>
    <name evidence="2" type="ORF">GCM10017620_06550</name>
</gene>
<proteinExistence type="predicted"/>
<sequence>MSQPRRRSRAIDLFLRHPTEQGETYVQHFRVAASVGGPMVVAGLACLVHAIFPFWFKTTASRALIVLSDRVRRRPPSQKT</sequence>
<reference evidence="2" key="1">
    <citation type="journal article" date="2014" name="Int. J. Syst. Evol. Microbiol.">
        <title>Complete genome of a new Firmicutes species belonging to the dominant human colonic microbiota ('Ruminococcus bicirculans') reveals two chromosomes and a selective capacity to utilize plant glucans.</title>
        <authorList>
            <consortium name="NISC Comparative Sequencing Program"/>
            <person name="Wegmann U."/>
            <person name="Louis P."/>
            <person name="Goesmann A."/>
            <person name="Henrissat B."/>
            <person name="Duncan S.H."/>
            <person name="Flint H.J."/>
        </authorList>
    </citation>
    <scope>NUCLEOTIDE SEQUENCE</scope>
    <source>
        <strain evidence="2">VKM B-1499</strain>
    </source>
</reference>
<feature type="transmembrane region" description="Helical" evidence="1">
    <location>
        <begin position="31"/>
        <end position="56"/>
    </location>
</feature>
<dbReference type="Proteomes" id="UP001143509">
    <property type="component" value="Unassembled WGS sequence"/>
</dbReference>
<evidence type="ECO:0008006" key="4">
    <source>
        <dbReference type="Google" id="ProtNLM"/>
    </source>
</evidence>
<comment type="caution">
    <text evidence="2">The sequence shown here is derived from an EMBL/GenBank/DDBJ whole genome shotgun (WGS) entry which is preliminary data.</text>
</comment>
<keyword evidence="1" id="KW-1133">Transmembrane helix</keyword>
<reference evidence="2" key="2">
    <citation type="submission" date="2023-01" db="EMBL/GenBank/DDBJ databases">
        <authorList>
            <person name="Sun Q."/>
            <person name="Evtushenko L."/>
        </authorList>
    </citation>
    <scope>NUCLEOTIDE SEQUENCE</scope>
    <source>
        <strain evidence="2">VKM B-1499</strain>
    </source>
</reference>